<evidence type="ECO:0000313" key="2">
    <source>
        <dbReference type="Proteomes" id="UP000007434"/>
    </source>
</evidence>
<reference evidence="1 2" key="1">
    <citation type="submission" date="2010-11" db="EMBL/GenBank/DDBJ databases">
        <title>Complete sequence of Halanaerobium sp. sapolanicus.</title>
        <authorList>
            <consortium name="US DOE Joint Genome Institute"/>
            <person name="Lucas S."/>
            <person name="Copeland A."/>
            <person name="Lapidus A."/>
            <person name="Cheng J.-F."/>
            <person name="Bruce D."/>
            <person name="Goodwin L."/>
            <person name="Pitluck S."/>
            <person name="Davenport K."/>
            <person name="Detter J.C."/>
            <person name="Han C."/>
            <person name="Tapia R."/>
            <person name="Land M."/>
            <person name="Hauser L."/>
            <person name="Jeffries C."/>
            <person name="Kyrpides N."/>
            <person name="Ivanova N."/>
            <person name="Mikhailova N."/>
            <person name="Begemann M.B."/>
            <person name="Mormile M.R."/>
            <person name="Wall J.D."/>
            <person name="Elias D.A."/>
            <person name="Woyke T."/>
        </authorList>
    </citation>
    <scope>NUCLEOTIDE SEQUENCE [LARGE SCALE GENOMIC DNA]</scope>
    <source>
        <strain evidence="2">sapolanicus</strain>
    </source>
</reference>
<dbReference type="eggNOG" id="ENOG5032U4W">
    <property type="taxonomic scope" value="Bacteria"/>
</dbReference>
<name>E4RL00_HALHG</name>
<organism evidence="1 2">
    <name type="scientific">Halanaerobium hydrogeniformans</name>
    <name type="common">Halanaerobium sp. (strain sapolanicus)</name>
    <dbReference type="NCBI Taxonomy" id="656519"/>
    <lineage>
        <taxon>Bacteria</taxon>
        <taxon>Bacillati</taxon>
        <taxon>Bacillota</taxon>
        <taxon>Clostridia</taxon>
        <taxon>Halanaerobiales</taxon>
        <taxon>Halanaerobiaceae</taxon>
        <taxon>Halanaerobium</taxon>
    </lineage>
</organism>
<dbReference type="STRING" id="656519.Halsa_2337"/>
<dbReference type="Proteomes" id="UP000007434">
    <property type="component" value="Chromosome"/>
</dbReference>
<proteinExistence type="predicted"/>
<evidence type="ECO:0008006" key="3">
    <source>
        <dbReference type="Google" id="ProtNLM"/>
    </source>
</evidence>
<dbReference type="KEGG" id="has:Halsa_2337"/>
<reference evidence="1 2" key="2">
    <citation type="journal article" date="2011" name="J. Bacteriol.">
        <title>Complete Genome Sequence of the Haloalkaliphilic, Hydrogen Producing Halanaerobium hydrogenoformans.</title>
        <authorList>
            <person name="Brown S.D."/>
            <person name="Begemann M.B."/>
            <person name="Mormile M.R."/>
            <person name="Wall J.D."/>
            <person name="Han C.S."/>
            <person name="Goodwin L.A."/>
            <person name="Pitluck S."/>
            <person name="Land M.L."/>
            <person name="Hauser L.J."/>
            <person name="Elias D.A."/>
        </authorList>
    </citation>
    <scope>NUCLEOTIDE SEQUENCE [LARGE SCALE GENOMIC DNA]</scope>
    <source>
        <strain evidence="2">sapolanicus</strain>
    </source>
</reference>
<dbReference type="RefSeq" id="WP_013406800.1">
    <property type="nucleotide sequence ID" value="NC_014654.1"/>
</dbReference>
<dbReference type="EMBL" id="CP002304">
    <property type="protein sequence ID" value="ADQ15741.1"/>
    <property type="molecule type" value="Genomic_DNA"/>
</dbReference>
<protein>
    <recommendedName>
        <fullName evidence="3">Secreted protein</fullName>
    </recommendedName>
</protein>
<sequence>MILKSIMALFFIFLSLFFPKQIVAQENSSLYFHTSIYTTHYTPRDYHNNHQNLMGIEYHYQENKLKGISHFLNSYKQPTWYIYSGRYYPLFEMGGFDFNAKLTYGIIHGYDDEDGEHSTWMHNMGTFPGFVFGFGIERGPYKLEIHPFADAGLITTIGIEF</sequence>
<gene>
    <name evidence="1" type="ordered locus">Halsa_2337</name>
</gene>
<dbReference type="OrthoDB" id="2111631at2"/>
<dbReference type="AlphaFoldDB" id="E4RL00"/>
<accession>E4RL00</accession>
<keyword evidence="2" id="KW-1185">Reference proteome</keyword>
<evidence type="ECO:0000313" key="1">
    <source>
        <dbReference type="EMBL" id="ADQ15741.1"/>
    </source>
</evidence>
<dbReference type="HOGENOM" id="CLU_129235_0_0_9"/>